<dbReference type="EMBL" id="JAJMLW010000001">
    <property type="protein sequence ID" value="MCI2241646.1"/>
    <property type="molecule type" value="Genomic_DNA"/>
</dbReference>
<evidence type="ECO:0000259" key="4">
    <source>
        <dbReference type="PROSITE" id="PS50902"/>
    </source>
</evidence>
<dbReference type="RefSeq" id="WP_242164000.1">
    <property type="nucleotide sequence ID" value="NZ_JAJMLW010000001.1"/>
</dbReference>
<accession>A0ABS9WFK7</accession>
<dbReference type="InterPro" id="IPR008254">
    <property type="entry name" value="Flavodoxin/NO_synth"/>
</dbReference>
<evidence type="ECO:0000259" key="5">
    <source>
        <dbReference type="PROSITE" id="PS51379"/>
    </source>
</evidence>
<reference evidence="6" key="1">
    <citation type="submission" date="2021-11" db="EMBL/GenBank/DDBJ databases">
        <title>A Novel Adlercreutzia Species, isolated from a Allomyrina dichotoma larva feces.</title>
        <authorList>
            <person name="Suh M.K."/>
        </authorList>
    </citation>
    <scope>NUCLEOTIDE SEQUENCE</scope>
    <source>
        <strain evidence="6">JBNU-10</strain>
    </source>
</reference>
<protein>
    <submittedName>
        <fullName evidence="6">4Fe-4S binding protein</fullName>
    </submittedName>
</protein>
<proteinExistence type="predicted"/>
<evidence type="ECO:0000256" key="1">
    <source>
        <dbReference type="ARBA" id="ARBA00022723"/>
    </source>
</evidence>
<feature type="domain" description="Flavodoxin-like" evidence="4">
    <location>
        <begin position="5"/>
        <end position="153"/>
    </location>
</feature>
<keyword evidence="7" id="KW-1185">Reference proteome</keyword>
<dbReference type="InterPro" id="IPR029039">
    <property type="entry name" value="Flavoprotein-like_sf"/>
</dbReference>
<comment type="caution">
    <text evidence="6">The sequence shown here is derived from an EMBL/GenBank/DDBJ whole genome shotgun (WGS) entry which is preliminary data.</text>
</comment>
<dbReference type="SUPFAM" id="SSF52218">
    <property type="entry name" value="Flavoproteins"/>
    <property type="match status" value="1"/>
</dbReference>
<name>A0ABS9WFK7_9ACTN</name>
<evidence type="ECO:0000256" key="3">
    <source>
        <dbReference type="ARBA" id="ARBA00023014"/>
    </source>
</evidence>
<organism evidence="6 7">
    <name type="scientific">Adlercreutzia faecimuris</name>
    <dbReference type="NCBI Taxonomy" id="2897341"/>
    <lineage>
        <taxon>Bacteria</taxon>
        <taxon>Bacillati</taxon>
        <taxon>Actinomycetota</taxon>
        <taxon>Coriobacteriia</taxon>
        <taxon>Eggerthellales</taxon>
        <taxon>Eggerthellaceae</taxon>
        <taxon>Adlercreutzia</taxon>
    </lineage>
</organism>
<dbReference type="PANTHER" id="PTHR43122">
    <property type="entry name" value="FERREDOXIN SUBUNIT OF PYRUVATE:FLAVODOXIN OXIDOREDUCTASE-RELATED"/>
    <property type="match status" value="1"/>
</dbReference>
<feature type="domain" description="4Fe-4S ferredoxin-type" evidence="5">
    <location>
        <begin position="180"/>
        <end position="209"/>
    </location>
</feature>
<dbReference type="Pfam" id="PF00037">
    <property type="entry name" value="Fer4"/>
    <property type="match status" value="1"/>
</dbReference>
<keyword evidence="3" id="KW-0411">Iron-sulfur</keyword>
<dbReference type="PANTHER" id="PTHR43122:SF1">
    <property type="entry name" value="IRON-SULFUR-BINDING PROTEIN"/>
    <property type="match status" value="1"/>
</dbReference>
<dbReference type="InterPro" id="IPR017900">
    <property type="entry name" value="4Fe4S_Fe_S_CS"/>
</dbReference>
<dbReference type="PROSITE" id="PS51379">
    <property type="entry name" value="4FE4S_FER_2"/>
    <property type="match status" value="2"/>
</dbReference>
<dbReference type="Gene3D" id="3.40.50.360">
    <property type="match status" value="1"/>
</dbReference>
<dbReference type="Proteomes" id="UP001430755">
    <property type="component" value="Unassembled WGS sequence"/>
</dbReference>
<feature type="domain" description="4Fe-4S ferredoxin-type" evidence="5">
    <location>
        <begin position="213"/>
        <end position="236"/>
    </location>
</feature>
<dbReference type="Gene3D" id="3.30.70.20">
    <property type="match status" value="1"/>
</dbReference>
<dbReference type="InterPro" id="IPR017896">
    <property type="entry name" value="4Fe4S_Fe-S-bd"/>
</dbReference>
<dbReference type="PROSITE" id="PS00198">
    <property type="entry name" value="4FE4S_FER_1"/>
    <property type="match status" value="1"/>
</dbReference>
<dbReference type="SUPFAM" id="SSF54862">
    <property type="entry name" value="4Fe-4S ferredoxins"/>
    <property type="match status" value="1"/>
</dbReference>
<keyword evidence="2" id="KW-0408">Iron</keyword>
<gene>
    <name evidence="6" type="ORF">LPT13_04655</name>
</gene>
<dbReference type="PROSITE" id="PS50902">
    <property type="entry name" value="FLAVODOXIN_LIKE"/>
    <property type="match status" value="1"/>
</dbReference>
<evidence type="ECO:0000313" key="6">
    <source>
        <dbReference type="EMBL" id="MCI2241646.1"/>
    </source>
</evidence>
<evidence type="ECO:0000256" key="2">
    <source>
        <dbReference type="ARBA" id="ARBA00023004"/>
    </source>
</evidence>
<keyword evidence="1" id="KW-0479">Metal-binding</keyword>
<evidence type="ECO:0000313" key="7">
    <source>
        <dbReference type="Proteomes" id="UP001430755"/>
    </source>
</evidence>
<sequence>MTGKLAVIYFSPTHTSRTTALAVAEGLAELGMEAQDVDLTMAPAREGFALELGEGDVAVVGYPVYAGRVPRVLAEALAGLAGEGAVAVPVAVYGNRDFDDALVEMADILAEAGFAVPAAGAFVGEHSFTRLVGTDRPDAADVEAAVAFGAAVAAKLAAGDLSAAEPRGNRPYTDYQADLPFMPVTTDACTDCGVCAHVCPMGAIDPADVRRVDECCISCCACVKACPEAAKTFEGTPVDGVAHMLQENCVARREPETFL</sequence>